<proteinExistence type="predicted"/>
<dbReference type="Pfam" id="PF00566">
    <property type="entry name" value="RabGAP-TBC"/>
    <property type="match status" value="1"/>
</dbReference>
<dbReference type="SUPFAM" id="SSF47923">
    <property type="entry name" value="Ypt/Rab-GAP domain of gyp1p"/>
    <property type="match status" value="2"/>
</dbReference>
<dbReference type="GO" id="GO:0031267">
    <property type="term" value="F:small GTPase binding"/>
    <property type="evidence" value="ECO:0007669"/>
    <property type="project" value="TreeGrafter"/>
</dbReference>
<dbReference type="Proteomes" id="UP000277300">
    <property type="component" value="Unassembled WGS sequence"/>
</dbReference>
<evidence type="ECO:0000313" key="3">
    <source>
        <dbReference type="EMBL" id="RLN52278.1"/>
    </source>
</evidence>
<dbReference type="SMART" id="SM00164">
    <property type="entry name" value="TBC"/>
    <property type="match status" value="1"/>
</dbReference>
<accession>A0A3F2RC15</accession>
<dbReference type="PROSITE" id="PS50086">
    <property type="entry name" value="TBC_RABGAP"/>
    <property type="match status" value="1"/>
</dbReference>
<feature type="domain" description="Rab-GAP TBC" evidence="2">
    <location>
        <begin position="246"/>
        <end position="457"/>
    </location>
</feature>
<dbReference type="PANTHER" id="PTHR47219">
    <property type="entry name" value="RAB GTPASE-ACTIVATING PROTEIN 1-LIKE"/>
    <property type="match status" value="1"/>
</dbReference>
<feature type="region of interest" description="Disordered" evidence="1">
    <location>
        <begin position="1"/>
        <end position="32"/>
    </location>
</feature>
<gene>
    <name evidence="3" type="ORF">BBP00_00009672</name>
</gene>
<organism evidence="3 4">
    <name type="scientific">Phytophthora kernoviae</name>
    <dbReference type="NCBI Taxonomy" id="325452"/>
    <lineage>
        <taxon>Eukaryota</taxon>
        <taxon>Sar</taxon>
        <taxon>Stramenopiles</taxon>
        <taxon>Oomycota</taxon>
        <taxon>Peronosporomycetes</taxon>
        <taxon>Peronosporales</taxon>
        <taxon>Peronosporaceae</taxon>
        <taxon>Phytophthora</taxon>
    </lineage>
</organism>
<reference evidence="3 4" key="1">
    <citation type="submission" date="2018-07" db="EMBL/GenBank/DDBJ databases">
        <title>Genome sequencing of oomycete isolates from Chile give support for New Zealand origin for Phytophthora kernoviae and make available the first Nothophytophthora sp. genome.</title>
        <authorList>
            <person name="Studholme D.J."/>
            <person name="Sanfuentes E."/>
            <person name="Panda P."/>
            <person name="Hill R."/>
            <person name="Sambles C."/>
            <person name="Grant M."/>
            <person name="Williams N.M."/>
            <person name="Mcdougal R.L."/>
        </authorList>
    </citation>
    <scope>NUCLEOTIDE SEQUENCE [LARGE SCALE GENOMIC DNA]</scope>
    <source>
        <strain evidence="3">Chile6</strain>
    </source>
</reference>
<dbReference type="Gene3D" id="1.10.8.270">
    <property type="entry name" value="putative rabgap domain of human tbc1 domain family member 14 like domains"/>
    <property type="match status" value="1"/>
</dbReference>
<comment type="caution">
    <text evidence="3">The sequence shown here is derived from an EMBL/GenBank/DDBJ whole genome shotgun (WGS) entry which is preliminary data.</text>
</comment>
<evidence type="ECO:0000259" key="2">
    <source>
        <dbReference type="PROSITE" id="PS50086"/>
    </source>
</evidence>
<dbReference type="OrthoDB" id="294251at2759"/>
<evidence type="ECO:0000256" key="1">
    <source>
        <dbReference type="SAM" id="MobiDB-lite"/>
    </source>
</evidence>
<dbReference type="EMBL" id="MBDO02000784">
    <property type="protein sequence ID" value="RLN52278.1"/>
    <property type="molecule type" value="Genomic_DNA"/>
</dbReference>
<dbReference type="InterPro" id="IPR035969">
    <property type="entry name" value="Rab-GAP_TBC_sf"/>
</dbReference>
<dbReference type="PANTHER" id="PTHR47219:SF9">
    <property type="entry name" value="GTPASE ACTIVATING PROTEIN AND CENTROSOME-ASSOCIATED, ISOFORM B"/>
    <property type="match status" value="1"/>
</dbReference>
<dbReference type="GO" id="GO:0005096">
    <property type="term" value="F:GTPase activator activity"/>
    <property type="evidence" value="ECO:0007669"/>
    <property type="project" value="TreeGrafter"/>
</dbReference>
<dbReference type="Gene3D" id="1.10.472.80">
    <property type="entry name" value="Ypt/Rab-GAP domain of gyp1p, domain 3"/>
    <property type="match status" value="1"/>
</dbReference>
<sequence length="538" mass="59921">MAPPAPASVLKPMDPTSDEDAGDAPTATGSGANSAHGFAGAFGMMKDRAATAKKTLTPQLLNMRDKTSKKLEKYQPTIDKAKVSATAAASRMKEGSTQGWSILKTTLAAAGPVAERIQTMGINVMTDIYLGDTTVEGLELVGDAKQANCLFLESYKPGNLPADSPTRKGLMRLTRAISNSSVHSVENDTVSSPAEQCMATPYVLGTILLFCGDLPVLTRVACVNRTCRDFIAAERRLEKFCVRYGSLPSARRFAYWENISNARKTREASEFDYETYLQMALSKGDATELIMTDVRRTYGRVAPHKRAANHKEEVSEEDLTNQLSEILHALAGRFPAVGYCQGMDYVAAHVLNKVKRGGTTCDTKTESESAFWLLVTLFEQYGLHDMFAPGLHKLHVHCFQTQRLLELTEPALAEHFMQEKVPIEMFAVGWFQTLYLYLNVLPTDSLDRIWDIFLFEKTWKILLRVAVALLQLSKEHVMEKPIDEIMQFFNTFVDQADDLLAENSLTERALRLKVTNSVLTKLQKQHVKFKRMASPTKI</sequence>
<protein>
    <recommendedName>
        <fullName evidence="2">Rab-GAP TBC domain-containing protein</fullName>
    </recommendedName>
</protein>
<dbReference type="AlphaFoldDB" id="A0A3F2RC15"/>
<dbReference type="InterPro" id="IPR000195">
    <property type="entry name" value="Rab-GAP-TBC_dom"/>
</dbReference>
<dbReference type="InterPro" id="IPR050302">
    <property type="entry name" value="Rab_GAP_TBC_domain"/>
</dbReference>
<evidence type="ECO:0000313" key="4">
    <source>
        <dbReference type="Proteomes" id="UP000277300"/>
    </source>
</evidence>
<name>A0A3F2RC15_9STRA</name>